<dbReference type="Proteomes" id="UP001589605">
    <property type="component" value="Unassembled WGS sequence"/>
</dbReference>
<keyword evidence="2" id="KW-1185">Reference proteome</keyword>
<comment type="caution">
    <text evidence="1">The sequence shown here is derived from an EMBL/GenBank/DDBJ whole genome shotgun (WGS) entry which is preliminary data.</text>
</comment>
<organism evidence="1 2">
    <name type="scientific">Formosa undariae</name>
    <dbReference type="NCBI Taxonomy" id="1325436"/>
    <lineage>
        <taxon>Bacteria</taxon>
        <taxon>Pseudomonadati</taxon>
        <taxon>Bacteroidota</taxon>
        <taxon>Flavobacteriia</taxon>
        <taxon>Flavobacteriales</taxon>
        <taxon>Flavobacteriaceae</taxon>
        <taxon>Formosa</taxon>
    </lineage>
</organism>
<reference evidence="1 2" key="1">
    <citation type="submission" date="2024-09" db="EMBL/GenBank/DDBJ databases">
        <authorList>
            <person name="Sun Q."/>
            <person name="Mori K."/>
        </authorList>
    </citation>
    <scope>NUCLEOTIDE SEQUENCE [LARGE SCALE GENOMIC DNA]</scope>
    <source>
        <strain evidence="1 2">CECT 8286</strain>
    </source>
</reference>
<evidence type="ECO:0000313" key="2">
    <source>
        <dbReference type="Proteomes" id="UP001589605"/>
    </source>
</evidence>
<gene>
    <name evidence="1" type="ORF">ACFFVB_09320</name>
</gene>
<dbReference type="RefSeq" id="WP_382382453.1">
    <property type="nucleotide sequence ID" value="NZ_JBHMEZ010000011.1"/>
</dbReference>
<name>A0ABV5F1H0_9FLAO</name>
<accession>A0ABV5F1H0</accession>
<proteinExistence type="predicted"/>
<sequence length="264" mass="30288">MKLKILKLINNTLTDADIKYADVIPWSTPIYSFGSISNSKIATLGINPSNREFEDLNGIELNENNRRFHTLKSLNINNWTEIDNTKTNSIKTLCDEYFSRNPYDQWFKKLDYLISGSSYSYYFPSTEACHLDLIPYATSKKWSDLSPNQKHFLLDKSSLLFGHLLRNSNINYLVLNGSTVIKTFEQISDISYTKELQTNWVLNRKNGKNVNGYSFEGDVNKIGGVKLKQAIKVFGFNHNIQSSFGVTSIVQKSIRDWLSNKIKV</sequence>
<evidence type="ECO:0000313" key="1">
    <source>
        <dbReference type="EMBL" id="MFB9053277.1"/>
    </source>
</evidence>
<dbReference type="EMBL" id="JBHMEZ010000011">
    <property type="protein sequence ID" value="MFB9053277.1"/>
    <property type="molecule type" value="Genomic_DNA"/>
</dbReference>
<protein>
    <submittedName>
        <fullName evidence="1">Uncharacterized protein</fullName>
    </submittedName>
</protein>